<reference evidence="1" key="1">
    <citation type="submission" date="2022-03" db="EMBL/GenBank/DDBJ databases">
        <authorList>
            <person name="Lindestad O."/>
        </authorList>
    </citation>
    <scope>NUCLEOTIDE SEQUENCE</scope>
</reference>
<sequence length="58" mass="6376">DRGVFRSFTGEDGDHPLEAYMNTTNQQTQPEHCIPLLSGSLPGAIDFAFGLPKNSKLR</sequence>
<feature type="non-terminal residue" evidence="1">
    <location>
        <position position="1"/>
    </location>
</feature>
<gene>
    <name evidence="1" type="primary">jg25020</name>
    <name evidence="1" type="ORF">PAEG_LOCUS7784</name>
</gene>
<organism evidence="1 2">
    <name type="scientific">Pararge aegeria aegeria</name>
    <dbReference type="NCBI Taxonomy" id="348720"/>
    <lineage>
        <taxon>Eukaryota</taxon>
        <taxon>Metazoa</taxon>
        <taxon>Ecdysozoa</taxon>
        <taxon>Arthropoda</taxon>
        <taxon>Hexapoda</taxon>
        <taxon>Insecta</taxon>
        <taxon>Pterygota</taxon>
        <taxon>Neoptera</taxon>
        <taxon>Endopterygota</taxon>
        <taxon>Lepidoptera</taxon>
        <taxon>Glossata</taxon>
        <taxon>Ditrysia</taxon>
        <taxon>Papilionoidea</taxon>
        <taxon>Nymphalidae</taxon>
        <taxon>Satyrinae</taxon>
        <taxon>Satyrini</taxon>
        <taxon>Parargina</taxon>
        <taxon>Pararge</taxon>
    </lineage>
</organism>
<dbReference type="AlphaFoldDB" id="A0A8S4R058"/>
<name>A0A8S4R058_9NEOP</name>
<accession>A0A8S4R058</accession>
<comment type="caution">
    <text evidence="1">The sequence shown here is derived from an EMBL/GenBank/DDBJ whole genome shotgun (WGS) entry which is preliminary data.</text>
</comment>
<evidence type="ECO:0000313" key="2">
    <source>
        <dbReference type="Proteomes" id="UP000838756"/>
    </source>
</evidence>
<dbReference type="Proteomes" id="UP000838756">
    <property type="component" value="Unassembled WGS sequence"/>
</dbReference>
<protein>
    <submittedName>
        <fullName evidence="1">Jg25020 protein</fullName>
    </submittedName>
</protein>
<evidence type="ECO:0000313" key="1">
    <source>
        <dbReference type="EMBL" id="CAH2227255.1"/>
    </source>
</evidence>
<proteinExistence type="predicted"/>
<dbReference type="EMBL" id="CAKXAJ010022725">
    <property type="protein sequence ID" value="CAH2227255.1"/>
    <property type="molecule type" value="Genomic_DNA"/>
</dbReference>
<keyword evidence="2" id="KW-1185">Reference proteome</keyword>